<proteinExistence type="predicted"/>
<dbReference type="Proteomes" id="UP000288805">
    <property type="component" value="Unassembled WGS sequence"/>
</dbReference>
<evidence type="ECO:0000313" key="1">
    <source>
        <dbReference type="EMBL" id="RVW26543.1"/>
    </source>
</evidence>
<organism evidence="1 2">
    <name type="scientific">Vitis vinifera</name>
    <name type="common">Grape</name>
    <dbReference type="NCBI Taxonomy" id="29760"/>
    <lineage>
        <taxon>Eukaryota</taxon>
        <taxon>Viridiplantae</taxon>
        <taxon>Streptophyta</taxon>
        <taxon>Embryophyta</taxon>
        <taxon>Tracheophyta</taxon>
        <taxon>Spermatophyta</taxon>
        <taxon>Magnoliopsida</taxon>
        <taxon>eudicotyledons</taxon>
        <taxon>Gunneridae</taxon>
        <taxon>Pentapetalae</taxon>
        <taxon>rosids</taxon>
        <taxon>Vitales</taxon>
        <taxon>Vitaceae</taxon>
        <taxon>Viteae</taxon>
        <taxon>Vitis</taxon>
    </lineage>
</organism>
<reference evidence="1 2" key="1">
    <citation type="journal article" date="2018" name="PLoS Genet.">
        <title>Population sequencing reveals clonal diversity and ancestral inbreeding in the grapevine cultivar Chardonnay.</title>
        <authorList>
            <person name="Roach M.J."/>
            <person name="Johnson D.L."/>
            <person name="Bohlmann J."/>
            <person name="van Vuuren H.J."/>
            <person name="Jones S.J."/>
            <person name="Pretorius I.S."/>
            <person name="Schmidt S.A."/>
            <person name="Borneman A.R."/>
        </authorList>
    </citation>
    <scope>NUCLEOTIDE SEQUENCE [LARGE SCALE GENOMIC DNA]</scope>
    <source>
        <strain evidence="2">cv. Chardonnay</strain>
        <tissue evidence="1">Leaf</tissue>
    </source>
</reference>
<evidence type="ECO:0000313" key="2">
    <source>
        <dbReference type="Proteomes" id="UP000288805"/>
    </source>
</evidence>
<sequence>MKLKIRDMEAKNDKVVEKDYLDLLDIAVGVGEEEEDNQLFQWVRPLHLDDENGNPNHELLHMFEKQVLMLIRCYPKKFILIVSSKTQEIHFHKEFLCRQSLLDLLLTPQVLNIVVDLVLLVLSLPVMMVQEERGPMMVATLEMMKGMLDNNNKVDNHWHLLVKMISHIVLKMKTMALEEPVQVLEPLESHIEEDNEG</sequence>
<comment type="caution">
    <text evidence="1">The sequence shown here is derived from an EMBL/GenBank/DDBJ whole genome shotgun (WGS) entry which is preliminary data.</text>
</comment>
<name>A0A438CTM9_VITVI</name>
<dbReference type="AlphaFoldDB" id="A0A438CTM9"/>
<accession>A0A438CTM9</accession>
<protein>
    <submittedName>
        <fullName evidence="1">Uncharacterized protein</fullName>
    </submittedName>
</protein>
<gene>
    <name evidence="1" type="ORF">CK203_103802</name>
</gene>
<dbReference type="EMBL" id="QGNW01002005">
    <property type="protein sequence ID" value="RVW26543.1"/>
    <property type="molecule type" value="Genomic_DNA"/>
</dbReference>